<dbReference type="RefSeq" id="WP_164349230.1">
    <property type="nucleotide sequence ID" value="NZ_JAAGLQ010000642.1"/>
</dbReference>
<evidence type="ECO:0000313" key="3">
    <source>
        <dbReference type="Proteomes" id="UP000471293"/>
    </source>
</evidence>
<keyword evidence="2" id="KW-0808">Transferase</keyword>
<dbReference type="Pfam" id="PF04230">
    <property type="entry name" value="PS_pyruv_trans"/>
    <property type="match status" value="1"/>
</dbReference>
<proteinExistence type="predicted"/>
<dbReference type="Proteomes" id="UP000471293">
    <property type="component" value="Unassembled WGS sequence"/>
</dbReference>
<protein>
    <submittedName>
        <fullName evidence="2">Polysaccharide pyruvyl transferase family protein</fullName>
    </submittedName>
</protein>
<dbReference type="InterPro" id="IPR007345">
    <property type="entry name" value="Polysacch_pyruvyl_Trfase"/>
</dbReference>
<organism evidence="2 3">
    <name type="scientific">Streptomyces halstedii</name>
    <dbReference type="NCBI Taxonomy" id="1944"/>
    <lineage>
        <taxon>Bacteria</taxon>
        <taxon>Bacillati</taxon>
        <taxon>Actinomycetota</taxon>
        <taxon>Actinomycetes</taxon>
        <taxon>Kitasatosporales</taxon>
        <taxon>Streptomycetaceae</taxon>
        <taxon>Streptomyces</taxon>
    </lineage>
</organism>
<accession>A0A6N9U799</accession>
<sequence length="309" mass="33559">MRPRLASRLDDLLRPRTPSGRVLVTGWFSFRDGEVTAGDALAQRAVSAALDRLGIAHDTAWSPVFAPGALTLEAAHPADYEQLLFVCGPVHGERFTELHRRYASCRRVAVGVSLVAPDGAAARGFHRVMARDGREHGPLPDLAAAAPARSATPVAGVALTHGQGEYGDRRTHDRVAGTVLPWLAGKDAARIEADTRLAHGDWRHCGTPDQYLSLIGRLDVMVTDRLHGLVLALRAGVPALAVDPVRGAAKVSAQARLLRWPALLPGESLTEGLLDRWWDWCLSPAGRDAARRRRVRLLRETAAEWADRP</sequence>
<gene>
    <name evidence="2" type="ORF">G3I29_30680</name>
</gene>
<dbReference type="GO" id="GO:0016740">
    <property type="term" value="F:transferase activity"/>
    <property type="evidence" value="ECO:0007669"/>
    <property type="project" value="UniProtKB-KW"/>
</dbReference>
<reference evidence="2 3" key="1">
    <citation type="submission" date="2020-01" db="EMBL/GenBank/DDBJ databases">
        <title>Insect and environment-associated Actinomycetes.</title>
        <authorList>
            <person name="Currrie C."/>
            <person name="Chevrette M."/>
            <person name="Carlson C."/>
            <person name="Stubbendieck R."/>
            <person name="Wendt-Pienkowski E."/>
        </authorList>
    </citation>
    <scope>NUCLEOTIDE SEQUENCE [LARGE SCALE GENOMIC DNA]</scope>
    <source>
        <strain evidence="2 3">SID11342</strain>
    </source>
</reference>
<name>A0A6N9U799_STRHA</name>
<dbReference type="AlphaFoldDB" id="A0A6N9U799"/>
<evidence type="ECO:0000259" key="1">
    <source>
        <dbReference type="Pfam" id="PF04230"/>
    </source>
</evidence>
<comment type="caution">
    <text evidence="2">The sequence shown here is derived from an EMBL/GenBank/DDBJ whole genome shotgun (WGS) entry which is preliminary data.</text>
</comment>
<feature type="domain" description="Polysaccharide pyruvyl transferase" evidence="1">
    <location>
        <begin position="205"/>
        <end position="243"/>
    </location>
</feature>
<dbReference type="EMBL" id="JAAGLQ010000642">
    <property type="protein sequence ID" value="NEA19744.1"/>
    <property type="molecule type" value="Genomic_DNA"/>
</dbReference>
<evidence type="ECO:0000313" key="2">
    <source>
        <dbReference type="EMBL" id="NEA19744.1"/>
    </source>
</evidence>